<protein>
    <submittedName>
        <fullName evidence="4">Retrovirus-related Pol polyprotein</fullName>
    </submittedName>
</protein>
<keyword evidence="5" id="KW-1185">Reference proteome</keyword>
<reference evidence="5" key="1">
    <citation type="journal article" date="2017" name="bioRxiv">
        <title>Comparative analysis of the genomes of Stylophora pistillata and Acropora digitifera provides evidence for extensive differences between species of corals.</title>
        <authorList>
            <person name="Voolstra C.R."/>
            <person name="Li Y."/>
            <person name="Liew Y.J."/>
            <person name="Baumgarten S."/>
            <person name="Zoccola D."/>
            <person name="Flot J.-F."/>
            <person name="Tambutte S."/>
            <person name="Allemand D."/>
            <person name="Aranda M."/>
        </authorList>
    </citation>
    <scope>NUCLEOTIDE SEQUENCE [LARGE SCALE GENOMIC DNA]</scope>
</reference>
<dbReference type="SUPFAM" id="SSF56672">
    <property type="entry name" value="DNA/RNA polymerases"/>
    <property type="match status" value="1"/>
</dbReference>
<gene>
    <name evidence="4" type="primary">pol</name>
    <name evidence="4" type="ORF">AWC38_SpisGene10078</name>
</gene>
<accession>A0A2B4S9Q3</accession>
<dbReference type="SUPFAM" id="SSF56219">
    <property type="entry name" value="DNase I-like"/>
    <property type="match status" value="1"/>
</dbReference>
<dbReference type="Gene3D" id="3.30.70.270">
    <property type="match status" value="1"/>
</dbReference>
<dbReference type="InterPro" id="IPR043128">
    <property type="entry name" value="Rev_trsase/Diguanyl_cyclase"/>
</dbReference>
<evidence type="ECO:0000313" key="4">
    <source>
        <dbReference type="EMBL" id="PFX25317.1"/>
    </source>
</evidence>
<dbReference type="GO" id="GO:0031012">
    <property type="term" value="C:extracellular matrix"/>
    <property type="evidence" value="ECO:0007669"/>
    <property type="project" value="TreeGrafter"/>
</dbReference>
<dbReference type="InterPro" id="IPR000477">
    <property type="entry name" value="RT_dom"/>
</dbReference>
<sequence length="902" mass="102262">MYTSERVDNGKNKLAGVNLRFAKVSEAEILQIQDEAVPDNTKKTTKCGMKVFKGYSCIRLDRSGIKEGFGGVAIYAKESLSFRVRNDLHSAANECLWIELTRTKCRPVLICCAYRAPVFDFANFISNLEISMTKVNLDKCDFVLLGDLNVNMLPYSRKKEKQELKKFAISHDLTQLITEATRVTETSKTLLDVILVNNDHRITDSGVPVSLSDHYLVYCVLKAGIIKAPPKTIEYRSYKSFDENIFLADLNSVPWHVIENEEDIDDAVFIWNQLFSEIADLHAPVKRRRIRGVPLPWLNDKINEVMKDRDFHHRKAVKTNSVYHWACNRKLRNRVNREVKAAESSVIRMDELNHNCRSGGLNLTMRDPNVTDEVLMRQISVATSVEKERDKKLRNKSRCQKEHWTEHKVLCQAISHLSEASSCKPGEFIDPAFVSYLTPSEHARVISLVGRRKNLVIPKNSTFAVSCRADTGPVTKQTPVLFEPNNLTQLPEGLEVNETLLNIKPGKTSKEQVAVFSGTGHDIVLKGRTLLGVLQAVKSVTTADVRLGEHRTPSNNHEPPGVTTSTFSEQQDKAGKNRLPDIDLSGLYHYQPIVAEIMLREDRHKSPKIAQSYGDLRLQSRPDIGCILDLEMEINLKDSQPMQKKYTSIPTPLYPERFMERCLRELRDKVAIPYLDDIIAFSGTFEDHVEYLRALLRRLRERGLKLRPHKCSLLKREVQFLGRVVSGDSYQMDRMGCVKAIEKLKETTPKTVGKLADYNFEIRYWPGKASADADTLSRMPVSFEEYMKGCSEAVHQDVLEAATSSIYATYTVDTAWLASPTAVSGMLTDERVDISAIPCDETGCGSPIRRPHNCSCSAFYGNWTMPHLSGKTEGISYRTTALTRMEETVHCRRCHSLQQVWI</sequence>
<proteinExistence type="predicted"/>
<evidence type="ECO:0000259" key="3">
    <source>
        <dbReference type="Pfam" id="PF14529"/>
    </source>
</evidence>
<dbReference type="Pfam" id="PF00078">
    <property type="entry name" value="RVT_1"/>
    <property type="match status" value="1"/>
</dbReference>
<dbReference type="InterPro" id="IPR036691">
    <property type="entry name" value="Endo/exonu/phosph_ase_sf"/>
</dbReference>
<dbReference type="Gene3D" id="3.60.10.10">
    <property type="entry name" value="Endonuclease/exonuclease/phosphatase"/>
    <property type="match status" value="1"/>
</dbReference>
<dbReference type="PANTHER" id="PTHR33395:SF22">
    <property type="entry name" value="REVERSE TRANSCRIPTASE DOMAIN-CONTAINING PROTEIN"/>
    <property type="match status" value="1"/>
</dbReference>
<evidence type="ECO:0000259" key="2">
    <source>
        <dbReference type="Pfam" id="PF00078"/>
    </source>
</evidence>
<dbReference type="EMBL" id="LSMT01000154">
    <property type="protein sequence ID" value="PFX25317.1"/>
    <property type="molecule type" value="Genomic_DNA"/>
</dbReference>
<feature type="domain" description="Endonuclease/exonuclease/phosphatase" evidence="3">
    <location>
        <begin position="109"/>
        <end position="217"/>
    </location>
</feature>
<dbReference type="InterPro" id="IPR043502">
    <property type="entry name" value="DNA/RNA_pol_sf"/>
</dbReference>
<dbReference type="PANTHER" id="PTHR33395">
    <property type="entry name" value="TRANSCRIPTASE, PUTATIVE-RELATED-RELATED"/>
    <property type="match status" value="1"/>
</dbReference>
<dbReference type="OrthoDB" id="5988362at2759"/>
<dbReference type="GO" id="GO:0003824">
    <property type="term" value="F:catalytic activity"/>
    <property type="evidence" value="ECO:0007669"/>
    <property type="project" value="InterPro"/>
</dbReference>
<evidence type="ECO:0000256" key="1">
    <source>
        <dbReference type="SAM" id="MobiDB-lite"/>
    </source>
</evidence>
<dbReference type="Proteomes" id="UP000225706">
    <property type="component" value="Unassembled WGS sequence"/>
</dbReference>
<evidence type="ECO:0000313" key="5">
    <source>
        <dbReference type="Proteomes" id="UP000225706"/>
    </source>
</evidence>
<feature type="domain" description="Reverse transcriptase" evidence="2">
    <location>
        <begin position="652"/>
        <end position="722"/>
    </location>
</feature>
<dbReference type="AlphaFoldDB" id="A0A2B4S9Q3"/>
<organism evidence="4 5">
    <name type="scientific">Stylophora pistillata</name>
    <name type="common">Smooth cauliflower coral</name>
    <dbReference type="NCBI Taxonomy" id="50429"/>
    <lineage>
        <taxon>Eukaryota</taxon>
        <taxon>Metazoa</taxon>
        <taxon>Cnidaria</taxon>
        <taxon>Anthozoa</taxon>
        <taxon>Hexacorallia</taxon>
        <taxon>Scleractinia</taxon>
        <taxon>Astrocoeniina</taxon>
        <taxon>Pocilloporidae</taxon>
        <taxon>Stylophora</taxon>
    </lineage>
</organism>
<feature type="region of interest" description="Disordered" evidence="1">
    <location>
        <begin position="548"/>
        <end position="578"/>
    </location>
</feature>
<dbReference type="InterPro" id="IPR005135">
    <property type="entry name" value="Endo/exonuclease/phosphatase"/>
</dbReference>
<dbReference type="Pfam" id="PF14529">
    <property type="entry name" value="Exo_endo_phos_2"/>
    <property type="match status" value="1"/>
</dbReference>
<name>A0A2B4S9Q3_STYPI</name>
<comment type="caution">
    <text evidence="4">The sequence shown here is derived from an EMBL/GenBank/DDBJ whole genome shotgun (WGS) entry which is preliminary data.</text>
</comment>
<feature type="compositionally biased region" description="Polar residues" evidence="1">
    <location>
        <begin position="553"/>
        <end position="569"/>
    </location>
</feature>